<evidence type="ECO:0000259" key="1">
    <source>
        <dbReference type="Pfam" id="PF07727"/>
    </source>
</evidence>
<feature type="domain" description="Reverse transcriptase Ty1/copia-type" evidence="1">
    <location>
        <begin position="58"/>
        <end position="153"/>
    </location>
</feature>
<dbReference type="AlphaFoldDB" id="A0A9Q3E4L8"/>
<protein>
    <recommendedName>
        <fullName evidence="1">Reverse transcriptase Ty1/copia-type domain-containing protein</fullName>
    </recommendedName>
</protein>
<keyword evidence="3" id="KW-1185">Reference proteome</keyword>
<dbReference type="InterPro" id="IPR013103">
    <property type="entry name" value="RVT_2"/>
</dbReference>
<dbReference type="Proteomes" id="UP000765509">
    <property type="component" value="Unassembled WGS sequence"/>
</dbReference>
<sequence length="153" mass="17420">MNSELNDINILPYKRRTNTLLTTVNEAPNTYSKAIKSKDNSLWQQAINNELTNMAALKVWDVVELQDDYKIVGITWVFKIKKNRLNESIKYKAQLCAQGFTQSLGINFDKTHAPMGLLSSLRTLIAFPCTKNLQFHQIDVKCAFLNAPLKDTV</sequence>
<dbReference type="OrthoDB" id="2796020at2759"/>
<dbReference type="EMBL" id="AVOT02022039">
    <property type="protein sequence ID" value="MBW0511187.1"/>
    <property type="molecule type" value="Genomic_DNA"/>
</dbReference>
<dbReference type="Pfam" id="PF07727">
    <property type="entry name" value="RVT_2"/>
    <property type="match status" value="1"/>
</dbReference>
<reference evidence="2" key="1">
    <citation type="submission" date="2021-03" db="EMBL/GenBank/DDBJ databases">
        <title>Draft genome sequence of rust myrtle Austropuccinia psidii MF-1, a brazilian biotype.</title>
        <authorList>
            <person name="Quecine M.C."/>
            <person name="Pachon D.M.R."/>
            <person name="Bonatelli M.L."/>
            <person name="Correr F.H."/>
            <person name="Franceschini L.M."/>
            <person name="Leite T.F."/>
            <person name="Margarido G.R.A."/>
            <person name="Almeida C.A."/>
            <person name="Ferrarezi J.A."/>
            <person name="Labate C.A."/>
        </authorList>
    </citation>
    <scope>NUCLEOTIDE SEQUENCE</scope>
    <source>
        <strain evidence="2">MF-1</strain>
    </source>
</reference>
<evidence type="ECO:0000313" key="3">
    <source>
        <dbReference type="Proteomes" id="UP000765509"/>
    </source>
</evidence>
<organism evidence="2 3">
    <name type="scientific">Austropuccinia psidii MF-1</name>
    <dbReference type="NCBI Taxonomy" id="1389203"/>
    <lineage>
        <taxon>Eukaryota</taxon>
        <taxon>Fungi</taxon>
        <taxon>Dikarya</taxon>
        <taxon>Basidiomycota</taxon>
        <taxon>Pucciniomycotina</taxon>
        <taxon>Pucciniomycetes</taxon>
        <taxon>Pucciniales</taxon>
        <taxon>Sphaerophragmiaceae</taxon>
        <taxon>Austropuccinia</taxon>
    </lineage>
</organism>
<name>A0A9Q3E4L8_9BASI</name>
<evidence type="ECO:0000313" key="2">
    <source>
        <dbReference type="EMBL" id="MBW0511187.1"/>
    </source>
</evidence>
<proteinExistence type="predicted"/>
<accession>A0A9Q3E4L8</accession>
<gene>
    <name evidence="2" type="ORF">O181_050902</name>
</gene>
<comment type="caution">
    <text evidence="2">The sequence shown here is derived from an EMBL/GenBank/DDBJ whole genome shotgun (WGS) entry which is preliminary data.</text>
</comment>